<dbReference type="Gene3D" id="1.20.5.1030">
    <property type="entry name" value="Preprotein translocase secy subunit"/>
    <property type="match status" value="1"/>
</dbReference>
<accession>A0A1F7GVD5</accession>
<proteinExistence type="inferred from homology"/>
<comment type="similarity">
    <text evidence="9">Belongs to the SecE/SEC61-gamma family.</text>
</comment>
<dbReference type="AlphaFoldDB" id="A0A1F7GVD5"/>
<keyword evidence="8 9" id="KW-0472">Membrane</keyword>
<evidence type="ECO:0000256" key="2">
    <source>
        <dbReference type="ARBA" id="ARBA00022448"/>
    </source>
</evidence>
<feature type="transmembrane region" description="Helical" evidence="9">
    <location>
        <begin position="32"/>
        <end position="57"/>
    </location>
</feature>
<dbReference type="NCBIfam" id="TIGR00964">
    <property type="entry name" value="secE_bact"/>
    <property type="match status" value="1"/>
</dbReference>
<keyword evidence="3 9" id="KW-1003">Cell membrane</keyword>
<evidence type="ECO:0000256" key="9">
    <source>
        <dbReference type="HAMAP-Rule" id="MF_00422"/>
    </source>
</evidence>
<evidence type="ECO:0000256" key="8">
    <source>
        <dbReference type="ARBA" id="ARBA00023136"/>
    </source>
</evidence>
<evidence type="ECO:0000313" key="10">
    <source>
        <dbReference type="EMBL" id="OGK22754.1"/>
    </source>
</evidence>
<evidence type="ECO:0000313" key="11">
    <source>
        <dbReference type="Proteomes" id="UP000177159"/>
    </source>
</evidence>
<dbReference type="GO" id="GO:0005886">
    <property type="term" value="C:plasma membrane"/>
    <property type="evidence" value="ECO:0007669"/>
    <property type="project" value="UniProtKB-SubCell"/>
</dbReference>
<comment type="subunit">
    <text evidence="9">Component of the Sec protein translocase complex. Heterotrimer consisting of SecY, SecE and SecG subunits. The heterotrimers can form oligomers, although 1 heterotrimer is thought to be able to translocate proteins. Interacts with the ribosome. Interacts with SecDF, and other proteins may be involved. Interacts with SecA.</text>
</comment>
<evidence type="ECO:0000256" key="7">
    <source>
        <dbReference type="ARBA" id="ARBA00023010"/>
    </source>
</evidence>
<dbReference type="InterPro" id="IPR005807">
    <property type="entry name" value="SecE_bac"/>
</dbReference>
<dbReference type="EMBL" id="MFZM01000034">
    <property type="protein sequence ID" value="OGK22754.1"/>
    <property type="molecule type" value="Genomic_DNA"/>
</dbReference>
<keyword evidence="5 9" id="KW-0653">Protein transport</keyword>
<dbReference type="InterPro" id="IPR038379">
    <property type="entry name" value="SecE_sf"/>
</dbReference>
<comment type="subcellular location">
    <subcellularLocation>
        <location evidence="9">Cell membrane</location>
        <topology evidence="9">Single-pass membrane protein</topology>
    </subcellularLocation>
    <subcellularLocation>
        <location evidence="1">Membrane</location>
    </subcellularLocation>
</comment>
<keyword evidence="4 9" id="KW-0812">Transmembrane</keyword>
<name>A0A1F7GVD5_9BACT</name>
<keyword evidence="7 9" id="KW-0811">Translocation</keyword>
<dbReference type="GO" id="GO:0009306">
    <property type="term" value="P:protein secretion"/>
    <property type="evidence" value="ECO:0007669"/>
    <property type="project" value="UniProtKB-UniRule"/>
</dbReference>
<dbReference type="HAMAP" id="MF_00422">
    <property type="entry name" value="SecE"/>
    <property type="match status" value="1"/>
</dbReference>
<dbReference type="Proteomes" id="UP000177159">
    <property type="component" value="Unassembled WGS sequence"/>
</dbReference>
<evidence type="ECO:0000256" key="6">
    <source>
        <dbReference type="ARBA" id="ARBA00022989"/>
    </source>
</evidence>
<sequence>MAIDKKQINRLDFITGIREEMKHVTWPTRKEAIQLTTTVIVISLIVALFVGIIDVLLARVLEFLAR</sequence>
<comment type="function">
    <text evidence="9">Essential subunit of the Sec protein translocation channel SecYEG. Clamps together the 2 halves of SecY. May contact the channel plug during translocation.</text>
</comment>
<dbReference type="Pfam" id="PF00584">
    <property type="entry name" value="SecE"/>
    <property type="match status" value="1"/>
</dbReference>
<gene>
    <name evidence="9" type="primary">secE</name>
    <name evidence="10" type="ORF">A3C24_01635</name>
</gene>
<dbReference type="GO" id="GO:0043952">
    <property type="term" value="P:protein transport by the Sec complex"/>
    <property type="evidence" value="ECO:0007669"/>
    <property type="project" value="UniProtKB-UniRule"/>
</dbReference>
<reference evidence="10 11" key="1">
    <citation type="journal article" date="2016" name="Nat. Commun.">
        <title>Thousands of microbial genomes shed light on interconnected biogeochemical processes in an aquifer system.</title>
        <authorList>
            <person name="Anantharaman K."/>
            <person name="Brown C.T."/>
            <person name="Hug L.A."/>
            <person name="Sharon I."/>
            <person name="Castelle C.J."/>
            <person name="Probst A.J."/>
            <person name="Thomas B.C."/>
            <person name="Singh A."/>
            <person name="Wilkins M.J."/>
            <person name="Karaoz U."/>
            <person name="Brodie E.L."/>
            <person name="Williams K.H."/>
            <person name="Hubbard S.S."/>
            <person name="Banfield J.F."/>
        </authorList>
    </citation>
    <scope>NUCLEOTIDE SEQUENCE [LARGE SCALE GENOMIC DNA]</scope>
</reference>
<organism evidence="10 11">
    <name type="scientific">Candidatus Roizmanbacteria bacterium RIFCSPHIGHO2_02_FULL_37_24</name>
    <dbReference type="NCBI Taxonomy" id="1802037"/>
    <lineage>
        <taxon>Bacteria</taxon>
        <taxon>Candidatus Roizmaniibacteriota</taxon>
    </lineage>
</organism>
<keyword evidence="6 9" id="KW-1133">Transmembrane helix</keyword>
<evidence type="ECO:0000256" key="1">
    <source>
        <dbReference type="ARBA" id="ARBA00004370"/>
    </source>
</evidence>
<dbReference type="PANTHER" id="PTHR33910:SF1">
    <property type="entry name" value="PROTEIN TRANSLOCASE SUBUNIT SECE"/>
    <property type="match status" value="1"/>
</dbReference>
<dbReference type="InterPro" id="IPR001901">
    <property type="entry name" value="Translocase_SecE/Sec61-g"/>
</dbReference>
<dbReference type="PANTHER" id="PTHR33910">
    <property type="entry name" value="PROTEIN TRANSLOCASE SUBUNIT SECE"/>
    <property type="match status" value="1"/>
</dbReference>
<evidence type="ECO:0000256" key="4">
    <source>
        <dbReference type="ARBA" id="ARBA00022692"/>
    </source>
</evidence>
<keyword evidence="2 9" id="KW-0813">Transport</keyword>
<evidence type="ECO:0000256" key="3">
    <source>
        <dbReference type="ARBA" id="ARBA00022475"/>
    </source>
</evidence>
<comment type="caution">
    <text evidence="10">The sequence shown here is derived from an EMBL/GenBank/DDBJ whole genome shotgun (WGS) entry which is preliminary data.</text>
</comment>
<evidence type="ECO:0000256" key="5">
    <source>
        <dbReference type="ARBA" id="ARBA00022927"/>
    </source>
</evidence>
<dbReference type="GO" id="GO:0006605">
    <property type="term" value="P:protein targeting"/>
    <property type="evidence" value="ECO:0007669"/>
    <property type="project" value="UniProtKB-UniRule"/>
</dbReference>
<protein>
    <recommendedName>
        <fullName evidence="9">Protein translocase subunit SecE</fullName>
    </recommendedName>
</protein>
<dbReference type="GO" id="GO:0065002">
    <property type="term" value="P:intracellular protein transmembrane transport"/>
    <property type="evidence" value="ECO:0007669"/>
    <property type="project" value="UniProtKB-UniRule"/>
</dbReference>
<dbReference type="GO" id="GO:0008320">
    <property type="term" value="F:protein transmembrane transporter activity"/>
    <property type="evidence" value="ECO:0007669"/>
    <property type="project" value="UniProtKB-UniRule"/>
</dbReference>